<dbReference type="PANTHER" id="PTHR33169">
    <property type="entry name" value="PADR-FAMILY TRANSCRIPTIONAL REGULATOR"/>
    <property type="match status" value="1"/>
</dbReference>
<dbReference type="Pfam" id="PF03551">
    <property type="entry name" value="PadR"/>
    <property type="match status" value="1"/>
</dbReference>
<dbReference type="RefSeq" id="WP_344307853.1">
    <property type="nucleotide sequence ID" value="NZ_BAAANY010000004.1"/>
</dbReference>
<evidence type="ECO:0000313" key="3">
    <source>
        <dbReference type="EMBL" id="GAA1663979.1"/>
    </source>
</evidence>
<feature type="domain" description="Transcription regulator PadR N-terminal" evidence="2">
    <location>
        <begin position="11"/>
        <end position="84"/>
    </location>
</feature>
<dbReference type="InterPro" id="IPR036388">
    <property type="entry name" value="WH-like_DNA-bd_sf"/>
</dbReference>
<evidence type="ECO:0000256" key="1">
    <source>
        <dbReference type="SAM" id="MobiDB-lite"/>
    </source>
</evidence>
<accession>A0ABP4S1F0</accession>
<dbReference type="SUPFAM" id="SSF46785">
    <property type="entry name" value="Winged helix' DNA-binding domain"/>
    <property type="match status" value="1"/>
</dbReference>
<feature type="region of interest" description="Disordered" evidence="1">
    <location>
        <begin position="101"/>
        <end position="122"/>
    </location>
</feature>
<gene>
    <name evidence="3" type="ORF">GCM10009765_11840</name>
</gene>
<dbReference type="Gene3D" id="1.10.10.10">
    <property type="entry name" value="Winged helix-like DNA-binding domain superfamily/Winged helix DNA-binding domain"/>
    <property type="match status" value="1"/>
</dbReference>
<dbReference type="EMBL" id="BAAANY010000004">
    <property type="protein sequence ID" value="GAA1663979.1"/>
    <property type="molecule type" value="Genomic_DNA"/>
</dbReference>
<dbReference type="InterPro" id="IPR052509">
    <property type="entry name" value="Metal_resp_DNA-bind_regulator"/>
</dbReference>
<reference evidence="4" key="1">
    <citation type="journal article" date="2019" name="Int. J. Syst. Evol. Microbiol.">
        <title>The Global Catalogue of Microorganisms (GCM) 10K type strain sequencing project: providing services to taxonomists for standard genome sequencing and annotation.</title>
        <authorList>
            <consortium name="The Broad Institute Genomics Platform"/>
            <consortium name="The Broad Institute Genome Sequencing Center for Infectious Disease"/>
            <person name="Wu L."/>
            <person name="Ma J."/>
        </authorList>
    </citation>
    <scope>NUCLEOTIDE SEQUENCE [LARGE SCALE GENOMIC DNA]</scope>
    <source>
        <strain evidence="4">JCM 14718</strain>
    </source>
</reference>
<dbReference type="InterPro" id="IPR005149">
    <property type="entry name" value="Tscrpt_reg_PadR_N"/>
</dbReference>
<evidence type="ECO:0000313" key="4">
    <source>
        <dbReference type="Proteomes" id="UP001500618"/>
    </source>
</evidence>
<keyword evidence="4" id="KW-1185">Reference proteome</keyword>
<name>A0ABP4S1F0_9ACTN</name>
<feature type="compositionally biased region" description="Basic and acidic residues" evidence="1">
    <location>
        <begin position="101"/>
        <end position="110"/>
    </location>
</feature>
<dbReference type="InterPro" id="IPR036390">
    <property type="entry name" value="WH_DNA-bd_sf"/>
</dbReference>
<sequence length="122" mass="13332">MASMQEPTFLMLTALAAESLHGYGLIQEVATLSLDRVRLRAGTVYGALDRLQEDGLVEVEREEVVEGRLRRYYRLTSDGSATLAAAADRMKRTAALAEKRLASRATETRPGRPIARPATGSI</sequence>
<proteinExistence type="predicted"/>
<comment type="caution">
    <text evidence="3">The sequence shown here is derived from an EMBL/GenBank/DDBJ whole genome shotgun (WGS) entry which is preliminary data.</text>
</comment>
<dbReference type="Proteomes" id="UP001500618">
    <property type="component" value="Unassembled WGS sequence"/>
</dbReference>
<protein>
    <recommendedName>
        <fullName evidence="2">Transcription regulator PadR N-terminal domain-containing protein</fullName>
    </recommendedName>
</protein>
<evidence type="ECO:0000259" key="2">
    <source>
        <dbReference type="Pfam" id="PF03551"/>
    </source>
</evidence>
<organism evidence="3 4">
    <name type="scientific">Fodinicola feengrottensis</name>
    <dbReference type="NCBI Taxonomy" id="435914"/>
    <lineage>
        <taxon>Bacteria</taxon>
        <taxon>Bacillati</taxon>
        <taxon>Actinomycetota</taxon>
        <taxon>Actinomycetes</taxon>
        <taxon>Mycobacteriales</taxon>
        <taxon>Fodinicola</taxon>
    </lineage>
</organism>
<dbReference type="PANTHER" id="PTHR33169:SF13">
    <property type="entry name" value="PADR-FAMILY TRANSCRIPTIONAL REGULATOR"/>
    <property type="match status" value="1"/>
</dbReference>